<dbReference type="Proteomes" id="UP001163823">
    <property type="component" value="Chromosome 13"/>
</dbReference>
<gene>
    <name evidence="1" type="ORF">O6P43_031191</name>
</gene>
<evidence type="ECO:0000313" key="1">
    <source>
        <dbReference type="EMBL" id="KAJ7946230.1"/>
    </source>
</evidence>
<protein>
    <submittedName>
        <fullName evidence="1">Uncharacterized protein</fullName>
    </submittedName>
</protein>
<evidence type="ECO:0000313" key="2">
    <source>
        <dbReference type="Proteomes" id="UP001163823"/>
    </source>
</evidence>
<dbReference type="AlphaFoldDB" id="A0AAD7P917"/>
<dbReference type="EMBL" id="JARAOO010000013">
    <property type="protein sequence ID" value="KAJ7946230.1"/>
    <property type="molecule type" value="Genomic_DNA"/>
</dbReference>
<comment type="caution">
    <text evidence="1">The sequence shown here is derived from an EMBL/GenBank/DDBJ whole genome shotgun (WGS) entry which is preliminary data.</text>
</comment>
<dbReference type="KEGG" id="qsa:O6P43_031191"/>
<reference evidence="1" key="1">
    <citation type="journal article" date="2023" name="Science">
        <title>Elucidation of the pathway for biosynthesis of saponin adjuvants from the soapbark tree.</title>
        <authorList>
            <person name="Reed J."/>
            <person name="Orme A."/>
            <person name="El-Demerdash A."/>
            <person name="Owen C."/>
            <person name="Martin L.B.B."/>
            <person name="Misra R.C."/>
            <person name="Kikuchi S."/>
            <person name="Rejzek M."/>
            <person name="Martin A.C."/>
            <person name="Harkess A."/>
            <person name="Leebens-Mack J."/>
            <person name="Louveau T."/>
            <person name="Stephenson M.J."/>
            <person name="Osbourn A."/>
        </authorList>
    </citation>
    <scope>NUCLEOTIDE SEQUENCE</scope>
    <source>
        <strain evidence="1">S10</strain>
    </source>
</reference>
<organism evidence="1 2">
    <name type="scientific">Quillaja saponaria</name>
    <name type="common">Soap bark tree</name>
    <dbReference type="NCBI Taxonomy" id="32244"/>
    <lineage>
        <taxon>Eukaryota</taxon>
        <taxon>Viridiplantae</taxon>
        <taxon>Streptophyta</taxon>
        <taxon>Embryophyta</taxon>
        <taxon>Tracheophyta</taxon>
        <taxon>Spermatophyta</taxon>
        <taxon>Magnoliopsida</taxon>
        <taxon>eudicotyledons</taxon>
        <taxon>Gunneridae</taxon>
        <taxon>Pentapetalae</taxon>
        <taxon>rosids</taxon>
        <taxon>fabids</taxon>
        <taxon>Fabales</taxon>
        <taxon>Quillajaceae</taxon>
        <taxon>Quillaja</taxon>
    </lineage>
</organism>
<accession>A0AAD7P917</accession>
<name>A0AAD7P917_QUISA</name>
<proteinExistence type="predicted"/>
<keyword evidence="2" id="KW-1185">Reference proteome</keyword>
<sequence length="130" mass="14746">MERSFSEFKCRHVGAEASTNSLFFLHSHLLIAQILSQPQSTKITSITVLIMATAAIVRRRLTSISCFKLNKMAYMRDIRAFPSWHTGSRRGFSVYSADMTSDDNTADMMEKVVTKEKLDIFSKLVGMDSR</sequence>